<evidence type="ECO:0000259" key="4">
    <source>
        <dbReference type="SMART" id="SM00822"/>
    </source>
</evidence>
<dbReference type="Gene3D" id="3.40.50.720">
    <property type="entry name" value="NAD(P)-binding Rossmann-like Domain"/>
    <property type="match status" value="1"/>
</dbReference>
<dbReference type="Proteomes" id="UP001143328">
    <property type="component" value="Unassembled WGS sequence"/>
</dbReference>
<dbReference type="InterPro" id="IPR002347">
    <property type="entry name" value="SDR_fam"/>
</dbReference>
<dbReference type="GO" id="GO:0016491">
    <property type="term" value="F:oxidoreductase activity"/>
    <property type="evidence" value="ECO:0007669"/>
    <property type="project" value="UniProtKB-KW"/>
</dbReference>
<organism evidence="5 6">
    <name type="scientific">Pseudomonas turukhanskensis</name>
    <dbReference type="NCBI Taxonomy" id="1806536"/>
    <lineage>
        <taxon>Bacteria</taxon>
        <taxon>Pseudomonadati</taxon>
        <taxon>Pseudomonadota</taxon>
        <taxon>Gammaproteobacteria</taxon>
        <taxon>Pseudomonadales</taxon>
        <taxon>Pseudomonadaceae</taxon>
        <taxon>Pseudomonas</taxon>
    </lineage>
</organism>
<dbReference type="SUPFAM" id="SSF51735">
    <property type="entry name" value="NAD(P)-binding Rossmann-fold domains"/>
    <property type="match status" value="1"/>
</dbReference>
<dbReference type="InterPro" id="IPR057326">
    <property type="entry name" value="KR_dom"/>
</dbReference>
<dbReference type="PRINTS" id="PR00081">
    <property type="entry name" value="GDHRDH"/>
</dbReference>
<comment type="caution">
    <text evidence="5">The sequence shown here is derived from an EMBL/GenBank/DDBJ whole genome shotgun (WGS) entry which is preliminary data.</text>
</comment>
<dbReference type="GO" id="GO:0016020">
    <property type="term" value="C:membrane"/>
    <property type="evidence" value="ECO:0007669"/>
    <property type="project" value="TreeGrafter"/>
</dbReference>
<dbReference type="EMBL" id="BSFN01000036">
    <property type="protein sequence ID" value="GLK92128.1"/>
    <property type="molecule type" value="Genomic_DNA"/>
</dbReference>
<feature type="domain" description="Ketoreductase" evidence="4">
    <location>
        <begin position="6"/>
        <end position="188"/>
    </location>
</feature>
<accession>A0A9W6NIF2</accession>
<dbReference type="InterPro" id="IPR020904">
    <property type="entry name" value="Sc_DH/Rdtase_CS"/>
</dbReference>
<comment type="similarity">
    <text evidence="1 3">Belongs to the short-chain dehydrogenases/reductases (SDR) family.</text>
</comment>
<dbReference type="RefSeq" id="WP_271198416.1">
    <property type="nucleotide sequence ID" value="NZ_BSFN01000036.1"/>
</dbReference>
<dbReference type="Pfam" id="PF00106">
    <property type="entry name" value="adh_short"/>
    <property type="match status" value="1"/>
</dbReference>
<dbReference type="SMART" id="SM00822">
    <property type="entry name" value="PKS_KR"/>
    <property type="match status" value="1"/>
</dbReference>
<evidence type="ECO:0000313" key="6">
    <source>
        <dbReference type="Proteomes" id="UP001143328"/>
    </source>
</evidence>
<dbReference type="InterPro" id="IPR036291">
    <property type="entry name" value="NAD(P)-bd_dom_sf"/>
</dbReference>
<reference evidence="5" key="1">
    <citation type="journal article" date="2014" name="Int. J. Syst. Evol. Microbiol.">
        <title>Complete genome sequence of Corynebacterium casei LMG S-19264T (=DSM 44701T), isolated from a smear-ripened cheese.</title>
        <authorList>
            <consortium name="US DOE Joint Genome Institute (JGI-PGF)"/>
            <person name="Walter F."/>
            <person name="Albersmeier A."/>
            <person name="Kalinowski J."/>
            <person name="Ruckert C."/>
        </authorList>
    </citation>
    <scope>NUCLEOTIDE SEQUENCE</scope>
    <source>
        <strain evidence="5">VKM B-2935</strain>
    </source>
</reference>
<dbReference type="PANTHER" id="PTHR44196:SF1">
    <property type="entry name" value="DEHYDROGENASE_REDUCTASE SDR FAMILY MEMBER 7B"/>
    <property type="match status" value="1"/>
</dbReference>
<dbReference type="PRINTS" id="PR00080">
    <property type="entry name" value="SDRFAMILY"/>
</dbReference>
<evidence type="ECO:0000256" key="2">
    <source>
        <dbReference type="ARBA" id="ARBA00023002"/>
    </source>
</evidence>
<sequence length="282" mass="30013">MSFAQKTIWITGASSGIGEALANAFVQQGAKVILSGRRVEALNRVAAQAPERCLVLPFESTDYPALPEVVERAWAWNGQVDMLINNAGVSQRSLALDTHLDVYRQLIEVDYMAPLALTQWLLPKMVERRSGHLAVVSSVAGKVGTPLRSGYCGAKHAVIGYFDAIRAEVEAAYGIAVSVILPGSVHTSVAINALSADGSARGQSDPNIENGMDVNVAAEQILAGLAERQREIPIAEGIEAMALKLRVANPEQLYSLTAQEGARLAAQREAGGSLDPSNIRSD</sequence>
<evidence type="ECO:0000313" key="5">
    <source>
        <dbReference type="EMBL" id="GLK92128.1"/>
    </source>
</evidence>
<dbReference type="PANTHER" id="PTHR44196">
    <property type="entry name" value="DEHYDROGENASE/REDUCTASE SDR FAMILY MEMBER 7B"/>
    <property type="match status" value="1"/>
</dbReference>
<dbReference type="AlphaFoldDB" id="A0A9W6NIF2"/>
<evidence type="ECO:0000256" key="3">
    <source>
        <dbReference type="RuleBase" id="RU000363"/>
    </source>
</evidence>
<evidence type="ECO:0000256" key="1">
    <source>
        <dbReference type="ARBA" id="ARBA00006484"/>
    </source>
</evidence>
<dbReference type="PROSITE" id="PS00061">
    <property type="entry name" value="ADH_SHORT"/>
    <property type="match status" value="1"/>
</dbReference>
<proteinExistence type="inferred from homology"/>
<name>A0A9W6NIF2_9PSED</name>
<keyword evidence="2" id="KW-0560">Oxidoreductase</keyword>
<protein>
    <submittedName>
        <fullName evidence="5">Oxidoreductase</fullName>
    </submittedName>
</protein>
<gene>
    <name evidence="5" type="ORF">GCM10017655_51930</name>
</gene>
<reference evidence="5" key="2">
    <citation type="submission" date="2023-01" db="EMBL/GenBank/DDBJ databases">
        <authorList>
            <person name="Sun Q."/>
            <person name="Evtushenko L."/>
        </authorList>
    </citation>
    <scope>NUCLEOTIDE SEQUENCE</scope>
    <source>
        <strain evidence="5">VKM B-2935</strain>
    </source>
</reference>
<keyword evidence="6" id="KW-1185">Reference proteome</keyword>